<dbReference type="EMBL" id="OQ970406">
    <property type="protein sequence ID" value="WPO56513.1"/>
    <property type="molecule type" value="mRNA"/>
</dbReference>
<keyword evidence="7 11" id="KW-0675">Receptor</keyword>
<protein>
    <submittedName>
        <fullName evidence="11">Odorant receptor</fullName>
    </submittedName>
</protein>
<evidence type="ECO:0000256" key="1">
    <source>
        <dbReference type="ARBA" id="ARBA00004141"/>
    </source>
</evidence>
<dbReference type="GO" id="GO:0004984">
    <property type="term" value="F:olfactory receptor activity"/>
    <property type="evidence" value="ECO:0007669"/>
    <property type="project" value="InterPro"/>
</dbReference>
<evidence type="ECO:0000256" key="6">
    <source>
        <dbReference type="ARBA" id="ARBA00023136"/>
    </source>
</evidence>
<sequence>MACLVQLLLFYWHSNEVCRESTLVSYGTFCSKWTQAGPLVQREVALLGLTTDKRLVFRAGPFNEMTLTTFIAVSVYFYLMILYTRW</sequence>
<evidence type="ECO:0000256" key="8">
    <source>
        <dbReference type="ARBA" id="ARBA00023224"/>
    </source>
</evidence>
<feature type="signal peptide" evidence="10">
    <location>
        <begin position="1"/>
        <end position="19"/>
    </location>
</feature>
<keyword evidence="2" id="KW-0716">Sensory transduction</keyword>
<keyword evidence="5 9" id="KW-1133">Transmembrane helix</keyword>
<keyword evidence="3 9" id="KW-0812">Transmembrane</keyword>
<evidence type="ECO:0000256" key="4">
    <source>
        <dbReference type="ARBA" id="ARBA00022725"/>
    </source>
</evidence>
<keyword evidence="4" id="KW-0552">Olfaction</keyword>
<dbReference type="GO" id="GO:0007165">
    <property type="term" value="P:signal transduction"/>
    <property type="evidence" value="ECO:0007669"/>
    <property type="project" value="UniProtKB-KW"/>
</dbReference>
<keyword evidence="6 9" id="KW-0472">Membrane</keyword>
<feature type="chain" id="PRO_5043860405" evidence="10">
    <location>
        <begin position="20"/>
        <end position="86"/>
    </location>
</feature>
<dbReference type="Pfam" id="PF02949">
    <property type="entry name" value="7tm_6"/>
    <property type="match status" value="1"/>
</dbReference>
<dbReference type="GO" id="GO:0016020">
    <property type="term" value="C:membrane"/>
    <property type="evidence" value="ECO:0007669"/>
    <property type="project" value="UniProtKB-SubCell"/>
</dbReference>
<reference evidence="11" key="1">
    <citation type="submission" date="2023-05" db="EMBL/GenBank/DDBJ databases">
        <authorList>
            <person name="Pathak J."/>
            <person name="Thiruvengadam V."/>
            <person name="Gracy G.R."/>
            <person name="M M."/>
        </authorList>
    </citation>
    <scope>NUCLEOTIDE SEQUENCE</scope>
    <source>
        <tissue evidence="11">Head and antenna</tissue>
    </source>
</reference>
<keyword evidence="10" id="KW-0732">Signal</keyword>
<dbReference type="InterPro" id="IPR004117">
    <property type="entry name" value="7tm6_olfct_rcpt"/>
</dbReference>
<organism evidence="11">
    <name type="scientific">Leucinodes orbonalis</name>
    <dbReference type="NCBI Taxonomy" id="711050"/>
    <lineage>
        <taxon>Eukaryota</taxon>
        <taxon>Metazoa</taxon>
        <taxon>Ecdysozoa</taxon>
        <taxon>Arthropoda</taxon>
        <taxon>Hexapoda</taxon>
        <taxon>Insecta</taxon>
        <taxon>Pterygota</taxon>
        <taxon>Neoptera</taxon>
        <taxon>Endopterygota</taxon>
        <taxon>Lepidoptera</taxon>
        <taxon>Glossata</taxon>
        <taxon>Ditrysia</taxon>
        <taxon>Pyraloidea</taxon>
        <taxon>Crambidae</taxon>
        <taxon>Spilomelinae</taxon>
        <taxon>Leucinodes</taxon>
    </lineage>
</organism>
<evidence type="ECO:0000256" key="2">
    <source>
        <dbReference type="ARBA" id="ARBA00022606"/>
    </source>
</evidence>
<evidence type="ECO:0000256" key="7">
    <source>
        <dbReference type="ARBA" id="ARBA00023170"/>
    </source>
</evidence>
<evidence type="ECO:0000256" key="5">
    <source>
        <dbReference type="ARBA" id="ARBA00022989"/>
    </source>
</evidence>
<dbReference type="AlphaFoldDB" id="A0AAU0QMR0"/>
<comment type="subcellular location">
    <subcellularLocation>
        <location evidence="1">Membrane</location>
        <topology evidence="1">Multi-pass membrane protein</topology>
    </subcellularLocation>
</comment>
<dbReference type="GO" id="GO:0005549">
    <property type="term" value="F:odorant binding"/>
    <property type="evidence" value="ECO:0007669"/>
    <property type="project" value="InterPro"/>
</dbReference>
<keyword evidence="8" id="KW-0807">Transducer</keyword>
<evidence type="ECO:0000256" key="9">
    <source>
        <dbReference type="SAM" id="Phobius"/>
    </source>
</evidence>
<proteinExistence type="evidence at transcript level"/>
<name>A0AAU0QMR0_9NEOP</name>
<feature type="transmembrane region" description="Helical" evidence="9">
    <location>
        <begin position="65"/>
        <end position="83"/>
    </location>
</feature>
<evidence type="ECO:0000256" key="3">
    <source>
        <dbReference type="ARBA" id="ARBA00022692"/>
    </source>
</evidence>
<evidence type="ECO:0000256" key="10">
    <source>
        <dbReference type="SAM" id="SignalP"/>
    </source>
</evidence>
<evidence type="ECO:0000313" key="11">
    <source>
        <dbReference type="EMBL" id="WPO56513.1"/>
    </source>
</evidence>
<accession>A0AAU0QMR0</accession>